<reference evidence="1" key="2">
    <citation type="journal article" date="2015" name="Data Brief">
        <title>Shoot transcriptome of the giant reed, Arundo donax.</title>
        <authorList>
            <person name="Barrero R.A."/>
            <person name="Guerrero F.D."/>
            <person name="Moolhuijzen P."/>
            <person name="Goolsby J.A."/>
            <person name="Tidwell J."/>
            <person name="Bellgard S.E."/>
            <person name="Bellgard M.I."/>
        </authorList>
    </citation>
    <scope>NUCLEOTIDE SEQUENCE</scope>
    <source>
        <tissue evidence="1">Shoot tissue taken approximately 20 cm above the soil surface</tissue>
    </source>
</reference>
<dbReference type="AlphaFoldDB" id="A0A0A8XRW5"/>
<organism evidence="1">
    <name type="scientific">Arundo donax</name>
    <name type="common">Giant reed</name>
    <name type="synonym">Donax arundinaceus</name>
    <dbReference type="NCBI Taxonomy" id="35708"/>
    <lineage>
        <taxon>Eukaryota</taxon>
        <taxon>Viridiplantae</taxon>
        <taxon>Streptophyta</taxon>
        <taxon>Embryophyta</taxon>
        <taxon>Tracheophyta</taxon>
        <taxon>Spermatophyta</taxon>
        <taxon>Magnoliopsida</taxon>
        <taxon>Liliopsida</taxon>
        <taxon>Poales</taxon>
        <taxon>Poaceae</taxon>
        <taxon>PACMAD clade</taxon>
        <taxon>Arundinoideae</taxon>
        <taxon>Arundineae</taxon>
        <taxon>Arundo</taxon>
    </lineage>
</organism>
<proteinExistence type="predicted"/>
<name>A0A0A8XRW5_ARUDO</name>
<evidence type="ECO:0000313" key="1">
    <source>
        <dbReference type="EMBL" id="JAD14467.1"/>
    </source>
</evidence>
<dbReference type="EMBL" id="GBRH01283428">
    <property type="protein sequence ID" value="JAD14467.1"/>
    <property type="molecule type" value="Transcribed_RNA"/>
</dbReference>
<sequence>MKQMRFNWRLGVIMAWILYLHQRMLANKVHLLGVLRFALRLICIYFTGSVRAQ</sequence>
<accession>A0A0A8XRW5</accession>
<reference evidence="1" key="1">
    <citation type="submission" date="2014-09" db="EMBL/GenBank/DDBJ databases">
        <authorList>
            <person name="Magalhaes I.L.F."/>
            <person name="Oliveira U."/>
            <person name="Santos F.R."/>
            <person name="Vidigal T.H.D.A."/>
            <person name="Brescovit A.D."/>
            <person name="Santos A.J."/>
        </authorList>
    </citation>
    <scope>NUCLEOTIDE SEQUENCE</scope>
    <source>
        <tissue evidence="1">Shoot tissue taken approximately 20 cm above the soil surface</tissue>
    </source>
</reference>
<protein>
    <submittedName>
        <fullName evidence="1">Uncharacterized protein</fullName>
    </submittedName>
</protein>